<evidence type="ECO:0000313" key="10">
    <source>
        <dbReference type="Proteomes" id="UP000176800"/>
    </source>
</evidence>
<dbReference type="Pfam" id="PF02913">
    <property type="entry name" value="FAD-oxidase_C"/>
    <property type="match status" value="1"/>
</dbReference>
<dbReference type="Gene3D" id="1.10.45.10">
    <property type="entry name" value="Vanillyl-alcohol Oxidase, Chain A, domain 4"/>
    <property type="match status" value="1"/>
</dbReference>
<dbReference type="EMBL" id="MHWE01000010">
    <property type="protein sequence ID" value="OHB04209.1"/>
    <property type="molecule type" value="Genomic_DNA"/>
</dbReference>
<protein>
    <recommendedName>
        <fullName evidence="7">D-lactate dehydrogenase (cytochrome)</fullName>
        <ecNumber evidence="7">1.1.2.4</ecNumber>
    </recommendedName>
</protein>
<dbReference type="InterPro" id="IPR016164">
    <property type="entry name" value="FAD-linked_Oxase-like_C"/>
</dbReference>
<dbReference type="InterPro" id="IPR016166">
    <property type="entry name" value="FAD-bd_PCMH"/>
</dbReference>
<dbReference type="Proteomes" id="UP000176800">
    <property type="component" value="Unassembled WGS sequence"/>
</dbReference>
<comment type="similarity">
    <text evidence="2">Belongs to the FAD-binding oxidoreductase/transferase type 4 family.</text>
</comment>
<dbReference type="InterPro" id="IPR036318">
    <property type="entry name" value="FAD-bd_PCMH-like_sf"/>
</dbReference>
<dbReference type="GO" id="GO:0008720">
    <property type="term" value="F:D-lactate dehydrogenase (NAD+) activity"/>
    <property type="evidence" value="ECO:0007669"/>
    <property type="project" value="TreeGrafter"/>
</dbReference>
<evidence type="ECO:0000256" key="5">
    <source>
        <dbReference type="ARBA" id="ARBA00022946"/>
    </source>
</evidence>
<dbReference type="GO" id="GO:1903457">
    <property type="term" value="P:lactate catabolic process"/>
    <property type="evidence" value="ECO:0007669"/>
    <property type="project" value="TreeGrafter"/>
</dbReference>
<keyword evidence="3" id="KW-0285">Flavoprotein</keyword>
<organism evidence="9 10">
    <name type="scientific">Candidatus Zambryskibacteria bacterium RIFCSPLOWO2_01_FULL_45_21</name>
    <dbReference type="NCBI Taxonomy" id="1802761"/>
    <lineage>
        <taxon>Bacteria</taxon>
        <taxon>Candidatus Zambryskiibacteriota</taxon>
    </lineage>
</organism>
<keyword evidence="4" id="KW-0274">FAD</keyword>
<gene>
    <name evidence="9" type="ORF">A3B14_02250</name>
</gene>
<dbReference type="InterPro" id="IPR016169">
    <property type="entry name" value="FAD-bd_PCMH_sub2"/>
</dbReference>
<comment type="cofactor">
    <cofactor evidence="1">
        <name>FAD</name>
        <dbReference type="ChEBI" id="CHEBI:57692"/>
    </cofactor>
</comment>
<evidence type="ECO:0000256" key="4">
    <source>
        <dbReference type="ARBA" id="ARBA00022827"/>
    </source>
</evidence>
<feature type="domain" description="FAD-binding PCMH-type" evidence="8">
    <location>
        <begin position="30"/>
        <end position="269"/>
    </location>
</feature>
<comment type="caution">
    <text evidence="9">The sequence shown here is derived from an EMBL/GenBank/DDBJ whole genome shotgun (WGS) entry which is preliminary data.</text>
</comment>
<evidence type="ECO:0000259" key="8">
    <source>
        <dbReference type="PROSITE" id="PS51387"/>
    </source>
</evidence>
<dbReference type="SUPFAM" id="SSF56176">
    <property type="entry name" value="FAD-binding/transporter-associated domain-like"/>
    <property type="match status" value="1"/>
</dbReference>
<dbReference type="Gene3D" id="3.30.70.2740">
    <property type="match status" value="1"/>
</dbReference>
<evidence type="ECO:0000256" key="2">
    <source>
        <dbReference type="ARBA" id="ARBA00008000"/>
    </source>
</evidence>
<name>A0A1G2U410_9BACT</name>
<dbReference type="PANTHER" id="PTHR11748:SF111">
    <property type="entry name" value="D-LACTATE DEHYDROGENASE, MITOCHONDRIAL-RELATED"/>
    <property type="match status" value="1"/>
</dbReference>
<keyword evidence="5" id="KW-0809">Transit peptide</keyword>
<evidence type="ECO:0000256" key="6">
    <source>
        <dbReference type="ARBA" id="ARBA00023002"/>
    </source>
</evidence>
<dbReference type="AlphaFoldDB" id="A0A1G2U410"/>
<dbReference type="Pfam" id="PF01565">
    <property type="entry name" value="FAD_binding_4"/>
    <property type="match status" value="1"/>
</dbReference>
<dbReference type="SUPFAM" id="SSF55103">
    <property type="entry name" value="FAD-linked oxidases, C-terminal domain"/>
    <property type="match status" value="1"/>
</dbReference>
<dbReference type="PANTHER" id="PTHR11748">
    <property type="entry name" value="D-LACTATE DEHYDROGENASE"/>
    <property type="match status" value="1"/>
</dbReference>
<keyword evidence="6" id="KW-0560">Oxidoreductase</keyword>
<dbReference type="EC" id="1.1.2.4" evidence="7"/>
<dbReference type="GO" id="GO:0004458">
    <property type="term" value="F:D-lactate dehydrogenase (cytochrome) activity"/>
    <property type="evidence" value="ECO:0007669"/>
    <property type="project" value="UniProtKB-EC"/>
</dbReference>
<dbReference type="InterPro" id="IPR016171">
    <property type="entry name" value="Vanillyl_alc_oxidase_C-sub2"/>
</dbReference>
<dbReference type="GO" id="GO:0071949">
    <property type="term" value="F:FAD binding"/>
    <property type="evidence" value="ECO:0007669"/>
    <property type="project" value="InterPro"/>
</dbReference>
<evidence type="ECO:0000256" key="3">
    <source>
        <dbReference type="ARBA" id="ARBA00022630"/>
    </source>
</evidence>
<proteinExistence type="inferred from homology"/>
<evidence type="ECO:0000256" key="7">
    <source>
        <dbReference type="ARBA" id="ARBA00038897"/>
    </source>
</evidence>
<evidence type="ECO:0000313" key="9">
    <source>
        <dbReference type="EMBL" id="OHB04209.1"/>
    </source>
</evidence>
<dbReference type="PROSITE" id="PS51387">
    <property type="entry name" value="FAD_PCMH"/>
    <property type="match status" value="1"/>
</dbReference>
<accession>A0A1G2U410</accession>
<evidence type="ECO:0000256" key="1">
    <source>
        <dbReference type="ARBA" id="ARBA00001974"/>
    </source>
</evidence>
<sequence length="552" mass="61988">MEAELKSILKGVILTDEKSLLKYSRDASLFEVKPSLVVLPKDSQDIREVIRYVSANKEKNSSLSVSVRAGGSCMSGGSLNESIVLDVSANMSGIVSFEGNHITVLPGTPYRDIEKETLKRGLILPCFPASKNLCAIGGMIGNNAAGEKTLSHGKMEDFIESLNVILSDGNEYEFRALSGGELSKKEGQDDLEGQIYRQMHKLIEDNKELIDRSKPKVSKNSAGYYLWNVYPGHALESGEERKFDLTKLLVGSQGTLGIVTEATLRLIPVKKQSKLFVIFLKNLEPLSELVNVILTLKPETLESYDDATLKLGMRFFPEMLKTMKTKHFFKMAMSFIPEGLIMLSSGIPKLMLLVEFVGDNSQEIDSKMDGLEKIISRFNLRTHRTKDQDESEKYWAIRRESFNLLRKHVKGKRTAPFVDDVVIEPKFLPEFLPKMRKILDDYNLYYTIAGHAGNGNFHIIPLMDVSDPSTEKIILEVSNKVYDLVAQYGGSITGEHNDGIVRTPFLSKMYNPEILGLFSQTKRIFDPKNIFNPGKKVNGSIDYLKKHLIKTL</sequence>
<dbReference type="InterPro" id="IPR004113">
    <property type="entry name" value="FAD-bd_oxidored_4_C"/>
</dbReference>
<dbReference type="InterPro" id="IPR006094">
    <property type="entry name" value="Oxid_FAD_bind_N"/>
</dbReference>
<reference evidence="9 10" key="1">
    <citation type="journal article" date="2016" name="Nat. Commun.">
        <title>Thousands of microbial genomes shed light on interconnected biogeochemical processes in an aquifer system.</title>
        <authorList>
            <person name="Anantharaman K."/>
            <person name="Brown C.T."/>
            <person name="Hug L.A."/>
            <person name="Sharon I."/>
            <person name="Castelle C.J."/>
            <person name="Probst A.J."/>
            <person name="Thomas B.C."/>
            <person name="Singh A."/>
            <person name="Wilkins M.J."/>
            <person name="Karaoz U."/>
            <person name="Brodie E.L."/>
            <person name="Williams K.H."/>
            <person name="Hubbard S.S."/>
            <person name="Banfield J.F."/>
        </authorList>
    </citation>
    <scope>NUCLEOTIDE SEQUENCE [LARGE SCALE GENOMIC DNA]</scope>
</reference>
<dbReference type="Gene3D" id="3.30.465.10">
    <property type="match status" value="2"/>
</dbReference>